<dbReference type="GO" id="GO:0005789">
    <property type="term" value="C:endoplasmic reticulum membrane"/>
    <property type="evidence" value="ECO:0007669"/>
    <property type="project" value="UniProtKB-SubCell"/>
</dbReference>
<dbReference type="EMBL" id="SUNJ01004290">
    <property type="protein sequence ID" value="TPP64546.1"/>
    <property type="molecule type" value="Genomic_DNA"/>
</dbReference>
<dbReference type="Pfam" id="PF07074">
    <property type="entry name" value="TRAP-gamma"/>
    <property type="match status" value="1"/>
</dbReference>
<organism evidence="11 12">
    <name type="scientific">Fasciola gigantica</name>
    <name type="common">Giant liver fluke</name>
    <dbReference type="NCBI Taxonomy" id="46835"/>
    <lineage>
        <taxon>Eukaryota</taxon>
        <taxon>Metazoa</taxon>
        <taxon>Spiralia</taxon>
        <taxon>Lophotrochozoa</taxon>
        <taxon>Platyhelminthes</taxon>
        <taxon>Trematoda</taxon>
        <taxon>Digenea</taxon>
        <taxon>Plagiorchiida</taxon>
        <taxon>Echinostomata</taxon>
        <taxon>Echinostomatoidea</taxon>
        <taxon>Fasciolidae</taxon>
        <taxon>Fasciola</taxon>
    </lineage>
</organism>
<evidence type="ECO:0000256" key="4">
    <source>
        <dbReference type="ARBA" id="ARBA00022231"/>
    </source>
</evidence>
<evidence type="ECO:0000256" key="6">
    <source>
        <dbReference type="ARBA" id="ARBA00022824"/>
    </source>
</evidence>
<keyword evidence="12" id="KW-1185">Reference proteome</keyword>
<evidence type="ECO:0000256" key="3">
    <source>
        <dbReference type="ARBA" id="ARBA00007990"/>
    </source>
</evidence>
<sequence>MPVKITKEDELLLEKYGRAVSKRSNHLIYGNAVLISLIPIWLFWRVHSLTLVSNAVLYTIVSVASALLMSYAYNSSKTPLMERIASRRTDAITKEVNSVYGKDKKLSRKDRDDAIRERTTEVADYESTTFAIFYNNCLFLLVLLVTSLVLSQFSPQLNYFVSMLLAGGSAAFLSSGKSSI</sequence>
<keyword evidence="5 10" id="KW-0812">Transmembrane</keyword>
<evidence type="ECO:0000256" key="2">
    <source>
        <dbReference type="ARBA" id="ARBA00004477"/>
    </source>
</evidence>
<evidence type="ECO:0000313" key="12">
    <source>
        <dbReference type="Proteomes" id="UP000316759"/>
    </source>
</evidence>
<dbReference type="AlphaFoldDB" id="A0A504YW61"/>
<comment type="similarity">
    <text evidence="3">Belongs to the TRAP-gamma family.</text>
</comment>
<comment type="caution">
    <text evidence="11">The sequence shown here is derived from an EMBL/GenBank/DDBJ whole genome shotgun (WGS) entry which is preliminary data.</text>
</comment>
<dbReference type="InterPro" id="IPR009779">
    <property type="entry name" value="SSR3"/>
</dbReference>
<protein>
    <recommendedName>
        <fullName evidence="4">Translocon-associated protein subunit gamma</fullName>
    </recommendedName>
    <alternativeName>
        <fullName evidence="9">Signal sequence receptor subunit gamma</fullName>
    </alternativeName>
</protein>
<dbReference type="OrthoDB" id="10059529at2759"/>
<keyword evidence="6" id="KW-0256">Endoplasmic reticulum</keyword>
<dbReference type="STRING" id="46835.A0A504YW61"/>
<dbReference type="Proteomes" id="UP000316759">
    <property type="component" value="Unassembled WGS sequence"/>
</dbReference>
<feature type="transmembrane region" description="Helical" evidence="10">
    <location>
        <begin position="56"/>
        <end position="73"/>
    </location>
</feature>
<keyword evidence="8 10" id="KW-0472">Membrane</keyword>
<evidence type="ECO:0000256" key="8">
    <source>
        <dbReference type="ARBA" id="ARBA00023136"/>
    </source>
</evidence>
<dbReference type="GO" id="GO:0006614">
    <property type="term" value="P:SRP-dependent cotranslational protein targeting to membrane"/>
    <property type="evidence" value="ECO:0007669"/>
    <property type="project" value="InterPro"/>
</dbReference>
<evidence type="ECO:0000256" key="9">
    <source>
        <dbReference type="ARBA" id="ARBA00030917"/>
    </source>
</evidence>
<evidence type="ECO:0000256" key="5">
    <source>
        <dbReference type="ARBA" id="ARBA00022692"/>
    </source>
</evidence>
<keyword evidence="7 10" id="KW-1133">Transmembrane helix</keyword>
<comment type="subcellular location">
    <subcellularLocation>
        <location evidence="2">Endoplasmic reticulum membrane</location>
        <topology evidence="2">Multi-pass membrane protein</topology>
    </subcellularLocation>
</comment>
<dbReference type="PANTHER" id="PTHR13399:SF2">
    <property type="entry name" value="TRANSLOCON-ASSOCIATED PROTEIN SUBUNIT GAMMA"/>
    <property type="match status" value="1"/>
</dbReference>
<evidence type="ECO:0000256" key="7">
    <source>
        <dbReference type="ARBA" id="ARBA00022989"/>
    </source>
</evidence>
<evidence type="ECO:0000256" key="1">
    <source>
        <dbReference type="ARBA" id="ARBA00002838"/>
    </source>
</evidence>
<accession>A0A504YW61</accession>
<name>A0A504YW61_FASGI</name>
<proteinExistence type="inferred from homology"/>
<dbReference type="PANTHER" id="PTHR13399">
    <property type="entry name" value="TRANSLOCON-ASSOCIATED PROTEIN TRAP , GAMMA SUBUNIT"/>
    <property type="match status" value="1"/>
</dbReference>
<feature type="transmembrane region" description="Helical" evidence="10">
    <location>
        <begin position="157"/>
        <end position="174"/>
    </location>
</feature>
<evidence type="ECO:0000313" key="11">
    <source>
        <dbReference type="EMBL" id="TPP64546.1"/>
    </source>
</evidence>
<reference evidence="11 12" key="1">
    <citation type="submission" date="2019-04" db="EMBL/GenBank/DDBJ databases">
        <title>Annotation for the trematode Fasciola gigantica.</title>
        <authorList>
            <person name="Choi Y.-J."/>
        </authorList>
    </citation>
    <scope>NUCLEOTIDE SEQUENCE [LARGE SCALE GENOMIC DNA]</scope>
    <source>
        <strain evidence="11">Uganda_cow_1</strain>
    </source>
</reference>
<feature type="transmembrane region" description="Helical" evidence="10">
    <location>
        <begin position="27"/>
        <end position="44"/>
    </location>
</feature>
<evidence type="ECO:0000256" key="10">
    <source>
        <dbReference type="SAM" id="Phobius"/>
    </source>
</evidence>
<comment type="function">
    <text evidence="1">TRAP proteins are part of a complex whose function is to bind calcium to the ER membrane and thereby regulate the retention of ER resident proteins.</text>
</comment>
<feature type="transmembrane region" description="Helical" evidence="10">
    <location>
        <begin position="132"/>
        <end position="151"/>
    </location>
</feature>
<gene>
    <name evidence="11" type="ORF">FGIG_09759</name>
</gene>